<sequence length="196" mass="22243">MSRLLLWAAWVCSLLFGAPAQAEKAELTSLRVEHSDEGLFLTARVDFTLSPAVEDALLKGIPVHFVAEADVMRERWYWYDRSVASAQRYMRIAYQPLTRRWRLSTSSEPVVNAGLGVSLTQNYDSLQEVLAAVQRIGRWKVATPAELEGGGRHMLRFGFRLDGSQLPRTLQLGTVGHSEWMISVERRIDLTQELNR</sequence>
<organism evidence="2 3">
    <name type="scientific">Ottowia testudinis</name>
    <dbReference type="NCBI Taxonomy" id="2816950"/>
    <lineage>
        <taxon>Bacteria</taxon>
        <taxon>Pseudomonadati</taxon>
        <taxon>Pseudomonadota</taxon>
        <taxon>Betaproteobacteria</taxon>
        <taxon>Burkholderiales</taxon>
        <taxon>Comamonadaceae</taxon>
        <taxon>Ottowia</taxon>
    </lineage>
</organism>
<dbReference type="RefSeq" id="WP_208008760.1">
    <property type="nucleotide sequence ID" value="NZ_CP071796.1"/>
</dbReference>
<gene>
    <name evidence="2" type="ORF">J1M35_18515</name>
</gene>
<dbReference type="EMBL" id="CP071796">
    <property type="protein sequence ID" value="QTD45007.1"/>
    <property type="molecule type" value="Genomic_DNA"/>
</dbReference>
<protein>
    <submittedName>
        <fullName evidence="2">DUF4390 domain-containing protein</fullName>
    </submittedName>
</protein>
<evidence type="ECO:0000313" key="2">
    <source>
        <dbReference type="EMBL" id="QTD45007.1"/>
    </source>
</evidence>
<dbReference type="KEGG" id="otd:J1M35_18515"/>
<evidence type="ECO:0000256" key="1">
    <source>
        <dbReference type="SAM" id="SignalP"/>
    </source>
</evidence>
<dbReference type="Pfam" id="PF14334">
    <property type="entry name" value="DUF4390"/>
    <property type="match status" value="1"/>
</dbReference>
<dbReference type="Proteomes" id="UP000663903">
    <property type="component" value="Chromosome"/>
</dbReference>
<keyword evidence="3" id="KW-1185">Reference proteome</keyword>
<proteinExistence type="predicted"/>
<feature type="chain" id="PRO_5038007841" evidence="1">
    <location>
        <begin position="23"/>
        <end position="196"/>
    </location>
</feature>
<accession>A0A975CHH7</accession>
<feature type="signal peptide" evidence="1">
    <location>
        <begin position="1"/>
        <end position="22"/>
    </location>
</feature>
<dbReference type="InterPro" id="IPR025500">
    <property type="entry name" value="DUF4390"/>
</dbReference>
<keyword evidence="1" id="KW-0732">Signal</keyword>
<evidence type="ECO:0000313" key="3">
    <source>
        <dbReference type="Proteomes" id="UP000663903"/>
    </source>
</evidence>
<dbReference type="AlphaFoldDB" id="A0A975CHH7"/>
<reference evidence="2" key="1">
    <citation type="submission" date="2021-03" db="EMBL/GenBank/DDBJ databases">
        <title>Ottowia sp. 27C isolated from the cloaca of a Giant Asian pond turtle (Heosemys grandis).</title>
        <authorList>
            <person name="Spergser J."/>
            <person name="Busse H.-J."/>
        </authorList>
    </citation>
    <scope>NUCLEOTIDE SEQUENCE</scope>
    <source>
        <strain evidence="2">27C</strain>
    </source>
</reference>
<name>A0A975CHH7_9BURK</name>